<feature type="coiled-coil region" evidence="6">
    <location>
        <begin position="582"/>
        <end position="659"/>
    </location>
</feature>
<evidence type="ECO:0000256" key="2">
    <source>
        <dbReference type="ARBA" id="ARBA00022840"/>
    </source>
</evidence>
<evidence type="ECO:0000259" key="8">
    <source>
        <dbReference type="PROSITE" id="PS50006"/>
    </source>
</evidence>
<dbReference type="GO" id="GO:0008017">
    <property type="term" value="F:microtubule binding"/>
    <property type="evidence" value="ECO:0007669"/>
    <property type="project" value="InterPro"/>
</dbReference>
<evidence type="ECO:0000313" key="11">
    <source>
        <dbReference type="Proteomes" id="UP000494163"/>
    </source>
</evidence>
<dbReference type="Pfam" id="PF00498">
    <property type="entry name" value="FHA"/>
    <property type="match status" value="1"/>
</dbReference>
<feature type="region of interest" description="Disordered" evidence="7">
    <location>
        <begin position="99"/>
        <end position="129"/>
    </location>
</feature>
<evidence type="ECO:0000256" key="5">
    <source>
        <dbReference type="PROSITE-ProRule" id="PRU00283"/>
    </source>
</evidence>
<dbReference type="AlphaFoldDB" id="A0A0M4E4P2"/>
<feature type="region of interest" description="Disordered" evidence="7">
    <location>
        <begin position="871"/>
        <end position="890"/>
    </location>
</feature>
<dbReference type="PANTHER" id="PTHR47117:SF5">
    <property type="entry name" value="KINESIN-LIKE PROTEIN KIF14"/>
    <property type="match status" value="1"/>
</dbReference>
<evidence type="ECO:0000256" key="4">
    <source>
        <dbReference type="ARBA" id="ARBA00023175"/>
    </source>
</evidence>
<dbReference type="Gene3D" id="3.40.850.10">
    <property type="entry name" value="Kinesin motor domain"/>
    <property type="match status" value="1"/>
</dbReference>
<feature type="region of interest" description="Disordered" evidence="7">
    <location>
        <begin position="1"/>
        <end position="66"/>
    </location>
</feature>
<feature type="compositionally biased region" description="Basic residues" evidence="7">
    <location>
        <begin position="41"/>
        <end position="51"/>
    </location>
</feature>
<organism evidence="10 11">
    <name type="scientific">Drosophila busckii</name>
    <name type="common">Fruit fly</name>
    <dbReference type="NCBI Taxonomy" id="30019"/>
    <lineage>
        <taxon>Eukaryota</taxon>
        <taxon>Metazoa</taxon>
        <taxon>Ecdysozoa</taxon>
        <taxon>Arthropoda</taxon>
        <taxon>Hexapoda</taxon>
        <taxon>Insecta</taxon>
        <taxon>Pterygota</taxon>
        <taxon>Neoptera</taxon>
        <taxon>Endopterygota</taxon>
        <taxon>Diptera</taxon>
        <taxon>Brachycera</taxon>
        <taxon>Muscomorpha</taxon>
        <taxon>Ephydroidea</taxon>
        <taxon>Drosophilidae</taxon>
        <taxon>Drosophila</taxon>
    </lineage>
</organism>
<dbReference type="InterPro" id="IPR000253">
    <property type="entry name" value="FHA_dom"/>
</dbReference>
<dbReference type="InterPro" id="IPR027417">
    <property type="entry name" value="P-loop_NTPase"/>
</dbReference>
<dbReference type="OMA" id="EKDKQPC"/>
<feature type="domain" description="FHA" evidence="8">
    <location>
        <begin position="707"/>
        <end position="765"/>
    </location>
</feature>
<dbReference type="InterPro" id="IPR008984">
    <property type="entry name" value="SMAD_FHA_dom_sf"/>
</dbReference>
<accession>A0A0M4E4P2</accession>
<evidence type="ECO:0000256" key="3">
    <source>
        <dbReference type="ARBA" id="ARBA00023054"/>
    </source>
</evidence>
<dbReference type="InterPro" id="IPR001752">
    <property type="entry name" value="Kinesin_motor_dom"/>
</dbReference>
<dbReference type="SUPFAM" id="SSF52540">
    <property type="entry name" value="P-loop containing nucleoside triphosphate hydrolases"/>
    <property type="match status" value="1"/>
</dbReference>
<dbReference type="FunFam" id="2.60.200.20:FF:000050">
    <property type="entry name" value="Kinesin-like protein, KLP38B"/>
    <property type="match status" value="1"/>
</dbReference>
<dbReference type="STRING" id="30019.A0A0M4E4P2"/>
<dbReference type="OrthoDB" id="3176171at2759"/>
<dbReference type="PANTHER" id="PTHR47117">
    <property type="entry name" value="STAR-RELATED LIPID TRANSFER PROTEIN 9"/>
    <property type="match status" value="1"/>
</dbReference>
<dbReference type="PROSITE" id="PS00411">
    <property type="entry name" value="KINESIN_MOTOR_1"/>
    <property type="match status" value="1"/>
</dbReference>
<feature type="compositionally biased region" description="Low complexity" evidence="7">
    <location>
        <begin position="872"/>
        <end position="882"/>
    </location>
</feature>
<feature type="compositionally biased region" description="Low complexity" evidence="7">
    <location>
        <begin position="31"/>
        <end position="40"/>
    </location>
</feature>
<dbReference type="Pfam" id="PF00225">
    <property type="entry name" value="Kinesin"/>
    <property type="match status" value="2"/>
</dbReference>
<dbReference type="InterPro" id="IPR036961">
    <property type="entry name" value="Kinesin_motor_dom_sf"/>
</dbReference>
<keyword evidence="11" id="KW-1185">Reference proteome</keyword>
<feature type="compositionally biased region" description="Polar residues" evidence="7">
    <location>
        <begin position="1"/>
        <end position="16"/>
    </location>
</feature>
<dbReference type="EMBL" id="CP012523">
    <property type="protein sequence ID" value="ALC38884.1"/>
    <property type="molecule type" value="Genomic_DNA"/>
</dbReference>
<keyword evidence="1 5" id="KW-0547">Nucleotide-binding</keyword>
<dbReference type="PROSITE" id="PS50067">
    <property type="entry name" value="KINESIN_MOTOR_2"/>
    <property type="match status" value="1"/>
</dbReference>
<feature type="binding site" evidence="5">
    <location>
        <begin position="238"/>
        <end position="245"/>
    </location>
    <ligand>
        <name>ATP</name>
        <dbReference type="ChEBI" id="CHEBI:30616"/>
    </ligand>
</feature>
<keyword evidence="2 5" id="KW-0067">ATP-binding</keyword>
<evidence type="ECO:0000313" key="10">
    <source>
        <dbReference type="EMBL" id="ALC38884.1"/>
    </source>
</evidence>
<dbReference type="SMART" id="SM00240">
    <property type="entry name" value="FHA"/>
    <property type="match status" value="1"/>
</dbReference>
<evidence type="ECO:0000256" key="6">
    <source>
        <dbReference type="SAM" id="Coils"/>
    </source>
</evidence>
<name>A0A0M4E4P2_DROBS</name>
<evidence type="ECO:0000256" key="1">
    <source>
        <dbReference type="ARBA" id="ARBA00022741"/>
    </source>
</evidence>
<gene>
    <name evidence="10" type="ORF">Dbus_chr2Lg969</name>
</gene>
<dbReference type="InterPro" id="IPR019821">
    <property type="entry name" value="Kinesin_motor_CS"/>
</dbReference>
<dbReference type="SUPFAM" id="SSF49879">
    <property type="entry name" value="SMAD/FHA domain"/>
    <property type="match status" value="1"/>
</dbReference>
<feature type="compositionally biased region" description="Polar residues" evidence="7">
    <location>
        <begin position="107"/>
        <end position="121"/>
    </location>
</feature>
<dbReference type="GO" id="GO:0003777">
    <property type="term" value="F:microtubule motor activity"/>
    <property type="evidence" value="ECO:0007669"/>
    <property type="project" value="InterPro"/>
</dbReference>
<evidence type="ECO:0000259" key="9">
    <source>
        <dbReference type="PROSITE" id="PS50067"/>
    </source>
</evidence>
<feature type="coiled-coil region" evidence="6">
    <location>
        <begin position="810"/>
        <end position="841"/>
    </location>
</feature>
<dbReference type="Proteomes" id="UP000494163">
    <property type="component" value="Chromosome 2L"/>
</dbReference>
<comment type="similarity">
    <text evidence="5">Belongs to the TRAFAC class myosin-kinesin ATPase superfamily. Kinesin family.</text>
</comment>
<dbReference type="PRINTS" id="PR00380">
    <property type="entry name" value="KINESINHEAVY"/>
</dbReference>
<dbReference type="GO" id="GO:0007018">
    <property type="term" value="P:microtubule-based movement"/>
    <property type="evidence" value="ECO:0007669"/>
    <property type="project" value="InterPro"/>
</dbReference>
<dbReference type="PROSITE" id="PS50006">
    <property type="entry name" value="FHA_DOMAIN"/>
    <property type="match status" value="1"/>
</dbReference>
<evidence type="ECO:0000256" key="7">
    <source>
        <dbReference type="SAM" id="MobiDB-lite"/>
    </source>
</evidence>
<protein>
    <submittedName>
        <fullName evidence="10">Neb</fullName>
    </submittedName>
</protein>
<sequence length="1156" mass="129146">MSNKSTPVQQRINQFQARARGSIGSGSKTPAAAASGSALGLRRKLLSRTPKRSAEKLPQTHTRSEQVLNTAFNSGIATPNPKPKPTALNACYTPSSLYRNVGKTPTPLRQPQTPSTHSKSASKPKEKDAMVESFHSIAEESNMIVAVRVRPLNAAECTRANVHNVVQVHRHNELTVQAGSSADASAGVSHYFSYDQVYYSCDPDRRNYADQLAVFAGTAQPLIDTAFEGYNACLFAYGQTGSGKSYSMMGIEGLDDAALDGRAPHVEAGIIPRFCHELFRRIDAVKQQLQVEVEVSYFEIYNEKIHDLLSVQAMTNVPETPVQRQALKVREHPIFGPYVVDLSAHSVDSYSALRNWLAVGNSQRATASTAMNDKSSRSHSIFNIVLNLTDLSSDTESSDTDSGTVSLRQTRRSKISLVDLAGSERINVSGSNGERIREGVSINKSLLTLGKVIAALADSRKPVGSSTPHTFVPYRESVLTWLLRVSTKQISKHFYLFLLSDLVNLTRLIFVIQNNRKMFNSIYVSMSLQENLGGNSKTVMLATISPASLHADETLATLRYACKARSIVNRVKVNESPHDKIIRDLRAEVDRLKSLRNEYERQRRLSSNNNPPAPRKIIIETSVDDTEVEALRQQLAERERELNRAQKSWMERLKEAEDLRKSELRLLKRKGLAMELTAEQKQACLVNLTADPMLSGTLFYLLPPGIVRIGRGRLSGSANATMPDIVLDGPLVALQHCSIEHESSGKLYVSPGSEDFETYVNGELLLQRRQLYHGDRLVIGGSHYFRISNPFCSQRDKQHTQLVDFQLAHQEILQKQEQKLRSELEDEKRAALSLIEQQRVQHARDFEERLQCLELEQFKFKCNSEMLETERQALAQQQQPQQTSNVSTPAHKSTLLEDIQRIMLNPSEESLHKTQLMVKEATQRCRLLGLKHLQFRQAQTPDEFGLLRSVILIVDKQRGLKAEWPTARLGVWLDLQRDGGNAANIFQNVEIDWQPLDADLNETLNDSHNSSRIALNLSAMKDLLLKQPLKRLLSGGGSNQSTPIDSPGSNKLAQHTKRLLTYDLDEQPAFAQLAQQELQVLQRSTQRLRRHCDVALRERENQQDAGDLASNLQQAVARLEQVLHSMHSCLAQSAEVSAAAATSPSKAQKAVRFLID</sequence>
<dbReference type="GO" id="GO:0005524">
    <property type="term" value="F:ATP binding"/>
    <property type="evidence" value="ECO:0007669"/>
    <property type="project" value="UniProtKB-UniRule"/>
</dbReference>
<keyword evidence="4 5" id="KW-0505">Motor protein</keyword>
<keyword evidence="3 6" id="KW-0175">Coiled coil</keyword>
<dbReference type="Gene3D" id="2.60.200.20">
    <property type="match status" value="1"/>
</dbReference>
<reference evidence="10 11" key="1">
    <citation type="submission" date="2015-08" db="EMBL/GenBank/DDBJ databases">
        <title>Ancestral chromatin configuration constrains chromatin evolution on differentiating sex chromosomes in Drosophila.</title>
        <authorList>
            <person name="Zhou Q."/>
            <person name="Bachtrog D."/>
        </authorList>
    </citation>
    <scope>NUCLEOTIDE SEQUENCE [LARGE SCALE GENOMIC DNA]</scope>
    <source>
        <tissue evidence="10">Whole larvae</tissue>
    </source>
</reference>
<feature type="domain" description="Kinesin motor" evidence="9">
    <location>
        <begin position="142"/>
        <end position="567"/>
    </location>
</feature>
<dbReference type="SMART" id="SM00129">
    <property type="entry name" value="KISc"/>
    <property type="match status" value="1"/>
</dbReference>
<proteinExistence type="inferred from homology"/>
<dbReference type="CDD" id="cd01365">
    <property type="entry name" value="KISc_KIF1A_KIF1B"/>
    <property type="match status" value="1"/>
</dbReference>